<dbReference type="Proteomes" id="UP001205185">
    <property type="component" value="Unassembled WGS sequence"/>
</dbReference>
<feature type="region of interest" description="Disordered" evidence="1">
    <location>
        <begin position="320"/>
        <end position="349"/>
    </location>
</feature>
<dbReference type="InterPro" id="IPR025855">
    <property type="entry name" value="Replic_Relax"/>
</dbReference>
<reference evidence="2 3" key="1">
    <citation type="submission" date="2022-06" db="EMBL/GenBank/DDBJ databases">
        <title>Genomic Encyclopedia of Archaeal and Bacterial Type Strains, Phase II (KMG-II): from individual species to whole genera.</title>
        <authorList>
            <person name="Goeker M."/>
        </authorList>
    </citation>
    <scope>NUCLEOTIDE SEQUENCE [LARGE SCALE GENOMIC DNA]</scope>
    <source>
        <strain evidence="2 3">DSM 44255</strain>
    </source>
</reference>
<feature type="compositionally biased region" description="Polar residues" evidence="1">
    <location>
        <begin position="265"/>
        <end position="274"/>
    </location>
</feature>
<name>A0ABT1I5N1_9PSEU</name>
<evidence type="ECO:0000313" key="3">
    <source>
        <dbReference type="Proteomes" id="UP001205185"/>
    </source>
</evidence>
<evidence type="ECO:0000313" key="2">
    <source>
        <dbReference type="EMBL" id="MCP2267929.1"/>
    </source>
</evidence>
<keyword evidence="3" id="KW-1185">Reference proteome</keyword>
<gene>
    <name evidence="2" type="ORF">LV75_000411</name>
</gene>
<organism evidence="2 3">
    <name type="scientific">Actinokineospora diospyrosa</name>
    <dbReference type="NCBI Taxonomy" id="103728"/>
    <lineage>
        <taxon>Bacteria</taxon>
        <taxon>Bacillati</taxon>
        <taxon>Actinomycetota</taxon>
        <taxon>Actinomycetes</taxon>
        <taxon>Pseudonocardiales</taxon>
        <taxon>Pseudonocardiaceae</taxon>
        <taxon>Actinokineospora</taxon>
    </lineage>
</organism>
<accession>A0ABT1I5N1</accession>
<comment type="caution">
    <text evidence="2">The sequence shown here is derived from an EMBL/GenBank/DDBJ whole genome shotgun (WGS) entry which is preliminary data.</text>
</comment>
<proteinExistence type="predicted"/>
<sequence>MITNATPQRALRGHTPTRPNPRAAVSGEHHAGLVSRLTHRDRWLAHMLWEHKVLTTHHVVELAWSAAARRTANQRLRKLYEWRVIDRFQPFVTTGSAPMHYVLDIAGAAVLAYENGLDPKELGYRHDAAIGIAHSLRLAHTVGCNGFFTGLSNASRTNPNTGLLTTWWSETRCARHWGDIVRPDGYGRWAEHGMEVEFFVEFDFGTEAHRILAAKLHDYHRLAVNTGIITPLLLWLPTAQREANARRTLADAHAALPRPELVPMATSSPQQPATSDDPAADRWLPLSATVGSSRRVRLAEFAGRWPRQTPAADLVHRLTTAVPSATRSRLDSPSPTPPDGQTRQQWGAA</sequence>
<dbReference type="RefSeq" id="WP_253884843.1">
    <property type="nucleotide sequence ID" value="NZ_BAAAVB010000026.1"/>
</dbReference>
<feature type="region of interest" description="Disordered" evidence="1">
    <location>
        <begin position="1"/>
        <end position="30"/>
    </location>
</feature>
<feature type="compositionally biased region" description="Polar residues" evidence="1">
    <location>
        <begin position="321"/>
        <end position="349"/>
    </location>
</feature>
<protein>
    <submittedName>
        <fullName evidence="2">Replication-relaxation</fullName>
    </submittedName>
</protein>
<feature type="region of interest" description="Disordered" evidence="1">
    <location>
        <begin position="262"/>
        <end position="281"/>
    </location>
</feature>
<dbReference type="EMBL" id="JAMTCO010000001">
    <property type="protein sequence ID" value="MCP2267929.1"/>
    <property type="molecule type" value="Genomic_DNA"/>
</dbReference>
<dbReference type="Pfam" id="PF13814">
    <property type="entry name" value="Replic_Relax"/>
    <property type="match status" value="1"/>
</dbReference>
<evidence type="ECO:0000256" key="1">
    <source>
        <dbReference type="SAM" id="MobiDB-lite"/>
    </source>
</evidence>